<accession>A0ABQ0LUT7</accession>
<gene>
    <name evidence="2" type="ORF">MCHLO_11285</name>
</gene>
<dbReference type="Gene3D" id="3.60.40.10">
    <property type="entry name" value="PPM-type phosphatase domain"/>
    <property type="match status" value="1"/>
</dbReference>
<dbReference type="Pfam" id="PF00481">
    <property type="entry name" value="PP2C"/>
    <property type="match status" value="1"/>
</dbReference>
<evidence type="ECO:0000313" key="3">
    <source>
        <dbReference type="Proteomes" id="UP000815677"/>
    </source>
</evidence>
<dbReference type="SUPFAM" id="SSF81606">
    <property type="entry name" value="PP2C-like"/>
    <property type="match status" value="1"/>
</dbReference>
<evidence type="ECO:0000259" key="1">
    <source>
        <dbReference type="PROSITE" id="PS51746"/>
    </source>
</evidence>
<dbReference type="InterPro" id="IPR001932">
    <property type="entry name" value="PPM-type_phosphatase-like_dom"/>
</dbReference>
<dbReference type="PANTHER" id="PTHR13832:SF792">
    <property type="entry name" value="GM14286P"/>
    <property type="match status" value="1"/>
</dbReference>
<organism evidence="2 3">
    <name type="scientific">Mycena chlorophos</name>
    <name type="common">Agaric fungus</name>
    <name type="synonym">Agaricus chlorophos</name>
    <dbReference type="NCBI Taxonomy" id="658473"/>
    <lineage>
        <taxon>Eukaryota</taxon>
        <taxon>Fungi</taxon>
        <taxon>Dikarya</taxon>
        <taxon>Basidiomycota</taxon>
        <taxon>Agaricomycotina</taxon>
        <taxon>Agaricomycetes</taxon>
        <taxon>Agaricomycetidae</taxon>
        <taxon>Agaricales</taxon>
        <taxon>Marasmiineae</taxon>
        <taxon>Mycenaceae</taxon>
        <taxon>Mycena</taxon>
    </lineage>
</organism>
<dbReference type="EMBL" id="DF848626">
    <property type="protein sequence ID" value="GAT54429.1"/>
    <property type="molecule type" value="Genomic_DNA"/>
</dbReference>
<dbReference type="PROSITE" id="PS51746">
    <property type="entry name" value="PPM_2"/>
    <property type="match status" value="1"/>
</dbReference>
<dbReference type="Proteomes" id="UP000815677">
    <property type="component" value="Unassembled WGS sequence"/>
</dbReference>
<reference evidence="2" key="1">
    <citation type="submission" date="2014-09" db="EMBL/GenBank/DDBJ databases">
        <title>Genome sequence of the luminous mushroom Mycena chlorophos for searching fungal bioluminescence genes.</title>
        <authorList>
            <person name="Tanaka Y."/>
            <person name="Kasuga D."/>
            <person name="Oba Y."/>
            <person name="Hase S."/>
            <person name="Sato K."/>
            <person name="Oba Y."/>
            <person name="Sakakibara Y."/>
        </authorList>
    </citation>
    <scope>NUCLEOTIDE SEQUENCE</scope>
</reference>
<sequence length="431" mass="48696">MGDPLQWAEYEDLPPGTRLTPDDGPWPRAYYLLEDEEIWEEFERVAEPSTLLYSREKGWRADGVNFQPAPAACTQDRYVLRQLKIHGRRWSLTGVFDGHLGDETVEHVAHHLPIIVEEFLSQHLQPKQPTTPELITDLFERSIVAFDNAIASDILDLFGGPDKLEEFSDREISDIINDQEKGGDNYRKARLCMYGTTALVALTDPDHENLWVANLGDCQAVLVSPKAAEDWDVEFLTKEHNGDNDAEIARVHREHPGEPECVVNRRVLGALAPTRGLGDIPFKQPPAFTRRILYNLAPGFSDIGPWERCLERNITPPYISATPDVKHLPLPRRNSRSSARPSYLILATDGFAELCRGHAEGEKELLREWAMREDNSPMTEEPDMDPQDNLACRLLREVLGGEDRAAVSCMLTLDVEDSQWVDDTAVVVQTL</sequence>
<feature type="domain" description="PPM-type phosphatase" evidence="1">
    <location>
        <begin position="70"/>
        <end position="431"/>
    </location>
</feature>
<name>A0ABQ0LUT7_MYCCL</name>
<dbReference type="PANTHER" id="PTHR13832">
    <property type="entry name" value="PROTEIN PHOSPHATASE 2C"/>
    <property type="match status" value="1"/>
</dbReference>
<evidence type="ECO:0000313" key="2">
    <source>
        <dbReference type="EMBL" id="GAT54429.1"/>
    </source>
</evidence>
<dbReference type="InterPro" id="IPR015655">
    <property type="entry name" value="PP2C"/>
</dbReference>
<proteinExistence type="predicted"/>
<dbReference type="CDD" id="cd00143">
    <property type="entry name" value="PP2Cc"/>
    <property type="match status" value="1"/>
</dbReference>
<dbReference type="InterPro" id="IPR036457">
    <property type="entry name" value="PPM-type-like_dom_sf"/>
</dbReference>
<protein>
    <submittedName>
        <fullName evidence="2">Mitochondrial type 2c protein</fullName>
    </submittedName>
</protein>
<keyword evidence="3" id="KW-1185">Reference proteome</keyword>
<dbReference type="SMART" id="SM00332">
    <property type="entry name" value="PP2Cc"/>
    <property type="match status" value="1"/>
</dbReference>